<proteinExistence type="predicted"/>
<name>A0A2G8S658_9APHY</name>
<evidence type="ECO:0000313" key="1">
    <source>
        <dbReference type="EMBL" id="PIL29253.1"/>
    </source>
</evidence>
<protein>
    <submittedName>
        <fullName evidence="1">Uncharacterized protein</fullName>
    </submittedName>
</protein>
<dbReference type="STRING" id="1077348.A0A2G8S658"/>
<reference evidence="1 2" key="1">
    <citation type="journal article" date="2015" name="Sci. Rep.">
        <title>Chromosome-level genome map provides insights into diverse defense mechanisms in the medicinal fungus Ganoderma sinense.</title>
        <authorList>
            <person name="Zhu Y."/>
            <person name="Xu J."/>
            <person name="Sun C."/>
            <person name="Zhou S."/>
            <person name="Xu H."/>
            <person name="Nelson D.R."/>
            <person name="Qian J."/>
            <person name="Song J."/>
            <person name="Luo H."/>
            <person name="Xiang L."/>
            <person name="Li Y."/>
            <person name="Xu Z."/>
            <person name="Ji A."/>
            <person name="Wang L."/>
            <person name="Lu S."/>
            <person name="Hayward A."/>
            <person name="Sun W."/>
            <person name="Li X."/>
            <person name="Schwartz D.C."/>
            <person name="Wang Y."/>
            <person name="Chen S."/>
        </authorList>
    </citation>
    <scope>NUCLEOTIDE SEQUENCE [LARGE SCALE GENOMIC DNA]</scope>
    <source>
        <strain evidence="1 2">ZZ0214-1</strain>
    </source>
</reference>
<dbReference type="OrthoDB" id="341421at2759"/>
<organism evidence="1 2">
    <name type="scientific">Ganoderma sinense ZZ0214-1</name>
    <dbReference type="NCBI Taxonomy" id="1077348"/>
    <lineage>
        <taxon>Eukaryota</taxon>
        <taxon>Fungi</taxon>
        <taxon>Dikarya</taxon>
        <taxon>Basidiomycota</taxon>
        <taxon>Agaricomycotina</taxon>
        <taxon>Agaricomycetes</taxon>
        <taxon>Polyporales</taxon>
        <taxon>Polyporaceae</taxon>
        <taxon>Ganoderma</taxon>
    </lineage>
</organism>
<keyword evidence="2" id="KW-1185">Reference proteome</keyword>
<dbReference type="EMBL" id="AYKW01000023">
    <property type="protein sequence ID" value="PIL29253.1"/>
    <property type="molecule type" value="Genomic_DNA"/>
</dbReference>
<sequence>MASHGSTVVANGVPELHPDIPHSVYADLDVNHTGLDVPADRLRRHLKIPDITTRSGLRKLHADFHKFNQRLDACYATALSVRDTTAAKLVCVIWTEMTADVLVREQLLRAGDI</sequence>
<dbReference type="AlphaFoldDB" id="A0A2G8S658"/>
<gene>
    <name evidence="1" type="ORF">GSI_09302</name>
</gene>
<comment type="caution">
    <text evidence="1">The sequence shown here is derived from an EMBL/GenBank/DDBJ whole genome shotgun (WGS) entry which is preliminary data.</text>
</comment>
<evidence type="ECO:0000313" key="2">
    <source>
        <dbReference type="Proteomes" id="UP000230002"/>
    </source>
</evidence>
<accession>A0A2G8S658</accession>
<dbReference type="Proteomes" id="UP000230002">
    <property type="component" value="Unassembled WGS sequence"/>
</dbReference>